<keyword evidence="2" id="KW-0413">Isomerase</keyword>
<organism evidence="3 4">
    <name type="scientific">Enterococcus avium</name>
    <name type="common">Streptococcus avium</name>
    <dbReference type="NCBI Taxonomy" id="33945"/>
    <lineage>
        <taxon>Bacteria</taxon>
        <taxon>Bacillati</taxon>
        <taxon>Bacillota</taxon>
        <taxon>Bacilli</taxon>
        <taxon>Lactobacillales</taxon>
        <taxon>Enterococcaceae</taxon>
        <taxon>Enterococcus</taxon>
    </lineage>
</organism>
<name>A0A2N8PTV1_ENTAV</name>
<accession>A0A2N8PTV1</accession>
<dbReference type="PROSITE" id="PS01086">
    <property type="entry name" value="RIBUL_P_3_EPIMER_2"/>
    <property type="match status" value="1"/>
</dbReference>
<dbReference type="GO" id="GO:0005975">
    <property type="term" value="P:carbohydrate metabolic process"/>
    <property type="evidence" value="ECO:0007669"/>
    <property type="project" value="InterPro"/>
</dbReference>
<dbReference type="EMBL" id="RYZS01000002">
    <property type="protein sequence ID" value="RVU92572.1"/>
    <property type="molecule type" value="Genomic_DNA"/>
</dbReference>
<evidence type="ECO:0000256" key="2">
    <source>
        <dbReference type="ARBA" id="ARBA00023235"/>
    </source>
</evidence>
<dbReference type="InterPro" id="IPR011060">
    <property type="entry name" value="RibuloseP-bd_barrel"/>
</dbReference>
<dbReference type="CDD" id="cd00429">
    <property type="entry name" value="RPE"/>
    <property type="match status" value="1"/>
</dbReference>
<dbReference type="Pfam" id="PF00834">
    <property type="entry name" value="Ribul_P_3_epim"/>
    <property type="match status" value="1"/>
</dbReference>
<evidence type="ECO:0000313" key="3">
    <source>
        <dbReference type="EMBL" id="RVU92572.1"/>
    </source>
</evidence>
<evidence type="ECO:0000256" key="1">
    <source>
        <dbReference type="ARBA" id="ARBA00022723"/>
    </source>
</evidence>
<comment type="caution">
    <text evidence="3">The sequence shown here is derived from an EMBL/GenBank/DDBJ whole genome shotgun (WGS) entry which is preliminary data.</text>
</comment>
<evidence type="ECO:0000313" key="4">
    <source>
        <dbReference type="Proteomes" id="UP000288388"/>
    </source>
</evidence>
<dbReference type="SUPFAM" id="SSF51366">
    <property type="entry name" value="Ribulose-phoshate binding barrel"/>
    <property type="match status" value="1"/>
</dbReference>
<sequence length="208" mass="23871">MMRNRIIPSLASAKQLYLAEEITRIEALGFQEIHLDIEDGNFINNITFGMSTINEMRYLTSLPFNIHLMVTQPEKYVYILKNCSPCSVFVHVESCQNIAELILYCHQNNISIGLAFLPTTPLENYSYLIKRTAMILLMTSEPDGQGQIFIDDMTKKISLAKKNFPKQELWIDGDINIERANKLQKLGVDKFVMGRELFTSQETKTEPI</sequence>
<reference evidence="3 4" key="1">
    <citation type="submission" date="2018-12" db="EMBL/GenBank/DDBJ databases">
        <title>A novel vanA-carrying plasmid in a clinical isolate of Enterococcus avium.</title>
        <authorList>
            <person name="Bernasconi O.J."/>
            <person name="Luzzaro F."/>
            <person name="Endimiani A."/>
        </authorList>
    </citation>
    <scope>NUCLEOTIDE SEQUENCE [LARGE SCALE GENOMIC DNA]</scope>
    <source>
        <strain evidence="3 4">LC0559/18</strain>
    </source>
</reference>
<dbReference type="AlphaFoldDB" id="A0A2N8PTV1"/>
<dbReference type="Proteomes" id="UP000288388">
    <property type="component" value="Unassembled WGS sequence"/>
</dbReference>
<dbReference type="PANTHER" id="PTHR11749">
    <property type="entry name" value="RIBULOSE-5-PHOSPHATE-3-EPIMERASE"/>
    <property type="match status" value="1"/>
</dbReference>
<dbReference type="GO" id="GO:0046872">
    <property type="term" value="F:metal ion binding"/>
    <property type="evidence" value="ECO:0007669"/>
    <property type="project" value="UniProtKB-KW"/>
</dbReference>
<gene>
    <name evidence="3" type="ORF">EK398_18850</name>
</gene>
<dbReference type="GO" id="GO:0016857">
    <property type="term" value="F:racemase and epimerase activity, acting on carbohydrates and derivatives"/>
    <property type="evidence" value="ECO:0007669"/>
    <property type="project" value="InterPro"/>
</dbReference>
<protein>
    <submittedName>
        <fullName evidence="3">Ribulose phosphate epimerase</fullName>
    </submittedName>
</protein>
<keyword evidence="1" id="KW-0479">Metal-binding</keyword>
<dbReference type="Gene3D" id="3.20.20.70">
    <property type="entry name" value="Aldolase class I"/>
    <property type="match status" value="1"/>
</dbReference>
<dbReference type="InterPro" id="IPR013785">
    <property type="entry name" value="Aldolase_TIM"/>
</dbReference>
<dbReference type="InterPro" id="IPR000056">
    <property type="entry name" value="Ribul_P_3_epim-like"/>
</dbReference>
<dbReference type="PROSITE" id="PS01085">
    <property type="entry name" value="RIBUL_P_3_EPIMER_1"/>
    <property type="match status" value="1"/>
</dbReference>
<proteinExistence type="predicted"/>